<protein>
    <submittedName>
        <fullName evidence="1">Bromo-adjacent domain-containing protein</fullName>
    </submittedName>
</protein>
<keyword evidence="2" id="KW-1185">Reference proteome</keyword>
<gene>
    <name evidence="1" type="ORF">OBRU01_19293</name>
</gene>
<proteinExistence type="predicted"/>
<organism evidence="1 2">
    <name type="scientific">Operophtera brumata</name>
    <name type="common">Winter moth</name>
    <name type="synonym">Phalaena brumata</name>
    <dbReference type="NCBI Taxonomy" id="104452"/>
    <lineage>
        <taxon>Eukaryota</taxon>
        <taxon>Metazoa</taxon>
        <taxon>Ecdysozoa</taxon>
        <taxon>Arthropoda</taxon>
        <taxon>Hexapoda</taxon>
        <taxon>Insecta</taxon>
        <taxon>Pterygota</taxon>
        <taxon>Neoptera</taxon>
        <taxon>Endopterygota</taxon>
        <taxon>Lepidoptera</taxon>
        <taxon>Glossata</taxon>
        <taxon>Ditrysia</taxon>
        <taxon>Geometroidea</taxon>
        <taxon>Geometridae</taxon>
        <taxon>Larentiinae</taxon>
        <taxon>Operophtera</taxon>
    </lineage>
</organism>
<dbReference type="EMBL" id="JTDY01004763">
    <property type="protein sequence ID" value="KOB67792.1"/>
    <property type="molecule type" value="Genomic_DNA"/>
</dbReference>
<sequence>MSTTKSITPVITPNASSVCLKKEWEGDQCCKPDFIYGGPFINVKKDEPFLDTATPFNLQLQGTFKKYVHLLP</sequence>
<evidence type="ECO:0000313" key="2">
    <source>
        <dbReference type="Proteomes" id="UP000037510"/>
    </source>
</evidence>
<accession>A0A0L7KX20</accession>
<dbReference type="Proteomes" id="UP000037510">
    <property type="component" value="Unassembled WGS sequence"/>
</dbReference>
<comment type="caution">
    <text evidence="1">The sequence shown here is derived from an EMBL/GenBank/DDBJ whole genome shotgun (WGS) entry which is preliminary data.</text>
</comment>
<name>A0A0L7KX20_OPEBR</name>
<reference evidence="1 2" key="1">
    <citation type="journal article" date="2015" name="Genome Biol. Evol.">
        <title>The genome of winter moth (Operophtera brumata) provides a genomic perspective on sexual dimorphism and phenology.</title>
        <authorList>
            <person name="Derks M.F."/>
            <person name="Smit S."/>
            <person name="Salis L."/>
            <person name="Schijlen E."/>
            <person name="Bossers A."/>
            <person name="Mateman C."/>
            <person name="Pijl A.S."/>
            <person name="de Ridder D."/>
            <person name="Groenen M.A."/>
            <person name="Visser M.E."/>
            <person name="Megens H.J."/>
        </authorList>
    </citation>
    <scope>NUCLEOTIDE SEQUENCE [LARGE SCALE GENOMIC DNA]</scope>
    <source>
        <strain evidence="1">WM2013NL</strain>
        <tissue evidence="1">Head and thorax</tissue>
    </source>
</reference>
<evidence type="ECO:0000313" key="1">
    <source>
        <dbReference type="EMBL" id="KOB67792.1"/>
    </source>
</evidence>
<dbReference type="AlphaFoldDB" id="A0A0L7KX20"/>